<organism evidence="2 3">
    <name type="scientific">Monosiga brevicollis</name>
    <name type="common">Choanoflagellate</name>
    <dbReference type="NCBI Taxonomy" id="81824"/>
    <lineage>
        <taxon>Eukaryota</taxon>
        <taxon>Choanoflagellata</taxon>
        <taxon>Craspedida</taxon>
        <taxon>Salpingoecidae</taxon>
        <taxon>Monosiga</taxon>
    </lineage>
</organism>
<evidence type="ECO:0000313" key="3">
    <source>
        <dbReference type="Proteomes" id="UP000001357"/>
    </source>
</evidence>
<name>A9UNW3_MONBE</name>
<dbReference type="EMBL" id="CH991543">
    <property type="protein sequence ID" value="EDQ92315.1"/>
    <property type="molecule type" value="Genomic_DNA"/>
</dbReference>
<evidence type="ECO:0000256" key="1">
    <source>
        <dbReference type="SAM" id="MobiDB-lite"/>
    </source>
</evidence>
<evidence type="ECO:0000313" key="2">
    <source>
        <dbReference type="EMBL" id="EDQ92315.1"/>
    </source>
</evidence>
<proteinExistence type="predicted"/>
<keyword evidence="3" id="KW-1185">Reference proteome</keyword>
<dbReference type="RefSeq" id="XP_001742077.1">
    <property type="nucleotide sequence ID" value="XM_001742025.1"/>
</dbReference>
<feature type="region of interest" description="Disordered" evidence="1">
    <location>
        <begin position="126"/>
        <end position="233"/>
    </location>
</feature>
<gene>
    <name evidence="2" type="ORF">MONBRDRAFT_30736</name>
</gene>
<dbReference type="InParanoid" id="A9UNW3"/>
<dbReference type="Proteomes" id="UP000001357">
    <property type="component" value="Unassembled WGS sequence"/>
</dbReference>
<protein>
    <submittedName>
        <fullName evidence="2">Uncharacterized protein</fullName>
    </submittedName>
</protein>
<feature type="compositionally biased region" description="Basic and acidic residues" evidence="1">
    <location>
        <begin position="181"/>
        <end position="193"/>
    </location>
</feature>
<dbReference type="KEGG" id="mbr:MONBRDRAFT_30736"/>
<reference evidence="2 3" key="1">
    <citation type="journal article" date="2008" name="Nature">
        <title>The genome of the choanoflagellate Monosiga brevicollis and the origin of metazoans.</title>
        <authorList>
            <consortium name="JGI Sequencing"/>
            <person name="King N."/>
            <person name="Westbrook M.J."/>
            <person name="Young S.L."/>
            <person name="Kuo A."/>
            <person name="Abedin M."/>
            <person name="Chapman J."/>
            <person name="Fairclough S."/>
            <person name="Hellsten U."/>
            <person name="Isogai Y."/>
            <person name="Letunic I."/>
            <person name="Marr M."/>
            <person name="Pincus D."/>
            <person name="Putnam N."/>
            <person name="Rokas A."/>
            <person name="Wright K.J."/>
            <person name="Zuzow R."/>
            <person name="Dirks W."/>
            <person name="Good M."/>
            <person name="Goodstein D."/>
            <person name="Lemons D."/>
            <person name="Li W."/>
            <person name="Lyons J.B."/>
            <person name="Morris A."/>
            <person name="Nichols S."/>
            <person name="Richter D.J."/>
            <person name="Salamov A."/>
            <person name="Bork P."/>
            <person name="Lim W.A."/>
            <person name="Manning G."/>
            <person name="Miller W.T."/>
            <person name="McGinnis W."/>
            <person name="Shapiro H."/>
            <person name="Tjian R."/>
            <person name="Grigoriev I.V."/>
            <person name="Rokhsar D."/>
        </authorList>
    </citation>
    <scope>NUCLEOTIDE SEQUENCE [LARGE SCALE GENOMIC DNA]</scope>
    <source>
        <strain evidence="3">MX1 / ATCC 50154</strain>
    </source>
</reference>
<dbReference type="GeneID" id="5887746"/>
<dbReference type="AlphaFoldDB" id="A9UNW3"/>
<sequence>MAADTNMFERITQRIAEKVFDRNKFHYDEPVHRELMRTMTAQITTAIKELAEHIPEQRALVPLCGRLVIVYTGICEAKFDTVVNYIQKDEKGFALSKTLTKLSVEKCVALYKQYMEGNYNYTKANQPATATSDSQDKTAGKASPKPKTKRTPSQTTAKRMCPQSKRATQSHCVILQAHGMHAKDRDCKSEKSEAASAKPETPSTAKKEAPPPKKAKPRSMSARGSKAQGYTEGEADVIGIVRINEDEEDDQTFGQFSVAARSNVKADRSVFNRIGTWFVLSKSNPH</sequence>
<accession>A9UNW3</accession>